<dbReference type="Proteomes" id="UP000286100">
    <property type="component" value="Unassembled WGS sequence"/>
</dbReference>
<organism evidence="2 3">
    <name type="scientific">Sphingomonas cavernae</name>
    <dbReference type="NCBI Taxonomy" id="2320861"/>
    <lineage>
        <taxon>Bacteria</taxon>
        <taxon>Pseudomonadati</taxon>
        <taxon>Pseudomonadota</taxon>
        <taxon>Alphaproteobacteria</taxon>
        <taxon>Sphingomonadales</taxon>
        <taxon>Sphingomonadaceae</taxon>
        <taxon>Sphingomonas</taxon>
    </lineage>
</organism>
<dbReference type="OrthoDB" id="7652114at2"/>
<keyword evidence="1" id="KW-1133">Transmembrane helix</keyword>
<dbReference type="Pfam" id="PF19883">
    <property type="entry name" value="DUF6356"/>
    <property type="match status" value="1"/>
</dbReference>
<protein>
    <recommendedName>
        <fullName evidence="4">Capsule biosynthesis protein</fullName>
    </recommendedName>
</protein>
<accession>A0A418WR05</accession>
<comment type="caution">
    <text evidence="2">The sequence shown here is derived from an EMBL/GenBank/DDBJ whole genome shotgun (WGS) entry which is preliminary data.</text>
</comment>
<evidence type="ECO:0008006" key="4">
    <source>
        <dbReference type="Google" id="ProtNLM"/>
    </source>
</evidence>
<sequence length="95" mass="10500">MRQPTRQGLTGVLRKLFLEHPEEVGESYGEHFRAAGGFGVAMIVGGVACVLHAIVPRMFVTTGSGTVKRLYDLMVAKRAAKREANIEMRSIEWVI</sequence>
<evidence type="ECO:0000313" key="3">
    <source>
        <dbReference type="Proteomes" id="UP000286100"/>
    </source>
</evidence>
<keyword evidence="3" id="KW-1185">Reference proteome</keyword>
<dbReference type="AlphaFoldDB" id="A0A418WR05"/>
<keyword evidence="1" id="KW-0472">Membrane</keyword>
<evidence type="ECO:0000256" key="1">
    <source>
        <dbReference type="SAM" id="Phobius"/>
    </source>
</evidence>
<proteinExistence type="predicted"/>
<keyword evidence="1" id="KW-0812">Transmembrane</keyword>
<dbReference type="InterPro" id="IPR045936">
    <property type="entry name" value="DUF6356"/>
</dbReference>
<feature type="transmembrane region" description="Helical" evidence="1">
    <location>
        <begin position="34"/>
        <end position="55"/>
    </location>
</feature>
<evidence type="ECO:0000313" key="2">
    <source>
        <dbReference type="EMBL" id="RJF93589.1"/>
    </source>
</evidence>
<dbReference type="EMBL" id="QYUM01000002">
    <property type="protein sequence ID" value="RJF93589.1"/>
    <property type="molecule type" value="Genomic_DNA"/>
</dbReference>
<reference evidence="2 3" key="1">
    <citation type="submission" date="2018-09" db="EMBL/GenBank/DDBJ databases">
        <authorList>
            <person name="Zhu H."/>
        </authorList>
    </citation>
    <scope>NUCLEOTIDE SEQUENCE [LARGE SCALE GENOMIC DNA]</scope>
    <source>
        <strain evidence="2 3">K2R01-6</strain>
    </source>
</reference>
<gene>
    <name evidence="2" type="ORF">D3876_04545</name>
</gene>
<name>A0A418WR05_9SPHN</name>